<dbReference type="KEGG" id="pcot:PCOAH_00033450"/>
<evidence type="ECO:0000256" key="6">
    <source>
        <dbReference type="ARBA" id="ARBA00023136"/>
    </source>
</evidence>
<keyword evidence="6 8" id="KW-0472">Membrane</keyword>
<organism evidence="9 10">
    <name type="scientific">Plasmodium coatneyi</name>
    <dbReference type="NCBI Taxonomy" id="208452"/>
    <lineage>
        <taxon>Eukaryota</taxon>
        <taxon>Sar</taxon>
        <taxon>Alveolata</taxon>
        <taxon>Apicomplexa</taxon>
        <taxon>Aconoidasida</taxon>
        <taxon>Haemosporida</taxon>
        <taxon>Plasmodiidae</taxon>
        <taxon>Plasmodium</taxon>
    </lineage>
</organism>
<evidence type="ECO:0000256" key="8">
    <source>
        <dbReference type="SAM" id="Phobius"/>
    </source>
</evidence>
<feature type="compositionally biased region" description="Polar residues" evidence="7">
    <location>
        <begin position="426"/>
        <end position="440"/>
    </location>
</feature>
<evidence type="ECO:0000256" key="1">
    <source>
        <dbReference type="ARBA" id="ARBA00004479"/>
    </source>
</evidence>
<name>A0A1B1E2M4_9APIC</name>
<feature type="region of interest" description="Disordered" evidence="7">
    <location>
        <begin position="426"/>
        <end position="516"/>
    </location>
</feature>
<dbReference type="Pfam" id="PF05795">
    <property type="entry name" value="Plasmodium_Vir"/>
    <property type="match status" value="2"/>
</dbReference>
<dbReference type="GO" id="GO:0005886">
    <property type="term" value="C:plasma membrane"/>
    <property type="evidence" value="ECO:0007669"/>
    <property type="project" value="TreeGrafter"/>
</dbReference>
<dbReference type="GeneID" id="30910076"/>
<evidence type="ECO:0000256" key="7">
    <source>
        <dbReference type="SAM" id="MobiDB-lite"/>
    </source>
</evidence>
<gene>
    <name evidence="9" type="ORF">PCOAH_00033450</name>
</gene>
<comment type="similarity">
    <text evidence="2">Belongs to the CD99 family.</text>
</comment>
<dbReference type="EMBL" id="CP016249">
    <property type="protein sequence ID" value="ANQ09256.1"/>
    <property type="molecule type" value="Genomic_DNA"/>
</dbReference>
<accession>A0A1B1E2M4</accession>
<feature type="compositionally biased region" description="Gly residues" evidence="7">
    <location>
        <begin position="492"/>
        <end position="504"/>
    </location>
</feature>
<evidence type="ECO:0000256" key="4">
    <source>
        <dbReference type="ARBA" id="ARBA00022729"/>
    </source>
</evidence>
<dbReference type="InterPro" id="IPR022078">
    <property type="entry name" value="CD99L2"/>
</dbReference>
<keyword evidence="5 8" id="KW-1133">Transmembrane helix</keyword>
<dbReference type="VEuPathDB" id="PlasmoDB:PCOAH_00033450"/>
<feature type="transmembrane region" description="Helical" evidence="8">
    <location>
        <begin position="520"/>
        <end position="540"/>
    </location>
</feature>
<evidence type="ECO:0000256" key="5">
    <source>
        <dbReference type="ARBA" id="ARBA00022989"/>
    </source>
</evidence>
<dbReference type="GO" id="GO:0034109">
    <property type="term" value="P:homotypic cell-cell adhesion"/>
    <property type="evidence" value="ECO:0007669"/>
    <property type="project" value="TreeGrafter"/>
</dbReference>
<keyword evidence="4" id="KW-0732">Signal</keyword>
<evidence type="ECO:0000256" key="3">
    <source>
        <dbReference type="ARBA" id="ARBA00022692"/>
    </source>
</evidence>
<evidence type="ECO:0000256" key="2">
    <source>
        <dbReference type="ARBA" id="ARBA00008763"/>
    </source>
</evidence>
<dbReference type="AlphaFoldDB" id="A0A1B1E2M4"/>
<feature type="compositionally biased region" description="Polar residues" evidence="7">
    <location>
        <begin position="576"/>
        <end position="595"/>
    </location>
</feature>
<dbReference type="PANTHER" id="PTHR15076">
    <property type="entry name" value="CD99/MIC2 PROTEIN RELATED"/>
    <property type="match status" value="1"/>
</dbReference>
<feature type="compositionally biased region" description="Basic residues" evidence="7">
    <location>
        <begin position="550"/>
        <end position="563"/>
    </location>
</feature>
<feature type="region of interest" description="Disordered" evidence="7">
    <location>
        <begin position="550"/>
        <end position="603"/>
    </location>
</feature>
<dbReference type="InterPro" id="IPR008780">
    <property type="entry name" value="Plasmodium_Vir"/>
</dbReference>
<sequence>MGNSAISLPSKQRYDEFNDRSYGCNLYSLDGAVGKSRLEGALTQHRSIRSYVEKIVDAWCYVSKMSTGSPYHKDRCYFFYYWLGEIVRNTREGTTNFKNIMDTIYNTLSTWVPNEQCKYMYPDTAKQHFKHMKQMFDYYYDFSGICALIQQDQSKYTDYSGYLREAAEAYNSMNAYCLNQGSDKQYCTENGSTFSTKGSPEEFEEKCESEHGLKPISMAEIGKADPDKLPSENVYALFKEGNTCTTWTTRGRGCNQSVKAAVQGGLRSFNMEDENLSGEIVRNHYRACNGKKLDGTPSYFEPCHFFYYWLGYRIKNEVKEPHELNTVMTSIYGNLTNTKCTNSCSKLYPQMDKNIFDKRKEIFDYSYNYNILSKDQGDNRYLCSEDCSTYLDGLKGAYSSVQSSCSETTGGDTFCNEFNREYENSFQNGEPKLQCQTTAKKPSAGDDFDLGDAVVDGGNDDPPPPPKPKPNPNPNQAGSSGSFSDADLADGVSGGEGKGGSDGGGSHRKEGEEDSSNVTIAVPSALAAVGLPTIAALLFYKYKPFFLRKHNHSGNGRRRRSRRREFNEFDDDDTSTIEYSTTNSNSDLTTATDPSEYSVPYIR</sequence>
<dbReference type="Proteomes" id="UP000092716">
    <property type="component" value="Chromosome 11"/>
</dbReference>
<dbReference type="PANTHER" id="PTHR15076:SF15">
    <property type="entry name" value="CD99 ANTIGEN"/>
    <property type="match status" value="1"/>
</dbReference>
<proteinExistence type="inferred from homology"/>
<evidence type="ECO:0000313" key="10">
    <source>
        <dbReference type="Proteomes" id="UP000092716"/>
    </source>
</evidence>
<evidence type="ECO:0000313" key="9">
    <source>
        <dbReference type="EMBL" id="ANQ09256.1"/>
    </source>
</evidence>
<dbReference type="RefSeq" id="XP_019915951.1">
    <property type="nucleotide sequence ID" value="XM_020060139.1"/>
</dbReference>
<keyword evidence="3 8" id="KW-0812">Transmembrane</keyword>
<reference evidence="10" key="1">
    <citation type="submission" date="2016-06" db="EMBL/GenBank/DDBJ databases">
        <title>First high quality genome sequence of Plasmodium coatneyi using continuous long reads from single molecule, real-time sequencing.</title>
        <authorList>
            <person name="Chien J.-T."/>
            <person name="Pakala S.B."/>
            <person name="Geraldo J.A."/>
            <person name="Lapp S.A."/>
            <person name="Barnwell J.W."/>
            <person name="Kissinger J.C."/>
            <person name="Galinski M.R."/>
            <person name="Humphrey J.C."/>
        </authorList>
    </citation>
    <scope>NUCLEOTIDE SEQUENCE [LARGE SCALE GENOMIC DNA]</scope>
    <source>
        <strain evidence="10">Hackeri</strain>
    </source>
</reference>
<keyword evidence="10" id="KW-1185">Reference proteome</keyword>
<comment type="subcellular location">
    <subcellularLocation>
        <location evidence="1">Membrane</location>
        <topology evidence="1">Single-pass type I membrane protein</topology>
    </subcellularLocation>
</comment>
<feature type="compositionally biased region" description="Pro residues" evidence="7">
    <location>
        <begin position="461"/>
        <end position="473"/>
    </location>
</feature>
<protein>
    <submittedName>
        <fullName evidence="9">KIR protein</fullName>
    </submittedName>
</protein>